<keyword evidence="5" id="KW-1185">Reference proteome</keyword>
<evidence type="ECO:0000259" key="3">
    <source>
        <dbReference type="Pfam" id="PF01261"/>
    </source>
</evidence>
<protein>
    <submittedName>
        <fullName evidence="4">Hydroxypyruvate isomerase</fullName>
        <ecNumber evidence="4">5.3.1.22</ecNumber>
    </submittedName>
</protein>
<evidence type="ECO:0000313" key="4">
    <source>
        <dbReference type="EMBL" id="MEJ8846276.1"/>
    </source>
</evidence>
<evidence type="ECO:0000313" key="5">
    <source>
        <dbReference type="Proteomes" id="UP001385892"/>
    </source>
</evidence>
<dbReference type="RefSeq" id="WP_340341413.1">
    <property type="nucleotide sequence ID" value="NZ_JBBKZT010000002.1"/>
</dbReference>
<accession>A0ABU8WFI3</accession>
<dbReference type="Pfam" id="PF01261">
    <property type="entry name" value="AP_endonuc_2"/>
    <property type="match status" value="1"/>
</dbReference>
<dbReference type="PANTHER" id="PTHR43489">
    <property type="entry name" value="ISOMERASE"/>
    <property type="match status" value="1"/>
</dbReference>
<evidence type="ECO:0000256" key="2">
    <source>
        <dbReference type="PIRNR" id="PIRNR006241"/>
    </source>
</evidence>
<dbReference type="NCBIfam" id="NF043033">
    <property type="entry name" value="OxoTetrIsom"/>
    <property type="match status" value="1"/>
</dbReference>
<reference evidence="4 5" key="1">
    <citation type="submission" date="2024-03" db="EMBL/GenBank/DDBJ databases">
        <title>Novel species of the genus Variovorax.</title>
        <authorList>
            <person name="Liu Q."/>
            <person name="Xin Y.-H."/>
        </authorList>
    </citation>
    <scope>NUCLEOTIDE SEQUENCE [LARGE SCALE GENOMIC DNA]</scope>
    <source>
        <strain evidence="4 5">KACC 18900</strain>
    </source>
</reference>
<sequence>MPKFAANLTMLFTELPFMQRFEAAANAGFEAVEYLFPYAFSKQELTAALRDNQLKQVLHNLPAGNWDGGDRGIAVDPARTAEFREGVAKAIDYATALGCPRVNCLAGKLPAGVSPQVARATLIENLRFAAKELQAAGIQLLIEPINTFDIPGFFLTRTDQALAIIDEVGSPNLFVQYDIYHAQRMEGELGNTLSKQLARIGHIQLADNPGRGEPGTGEINYEWLFKHIDAIGYDGWIGCEYKPRTTTTAGLGWREALTRQTEAAGA</sequence>
<name>A0ABU8WFI3_9BURK</name>
<dbReference type="InterPro" id="IPR017643">
    <property type="entry name" value="Hydroxypyruvate_isomerase"/>
</dbReference>
<dbReference type="InterPro" id="IPR026040">
    <property type="entry name" value="HyI-like"/>
</dbReference>
<dbReference type="EMBL" id="JBBKZT010000002">
    <property type="protein sequence ID" value="MEJ8846276.1"/>
    <property type="molecule type" value="Genomic_DNA"/>
</dbReference>
<dbReference type="SUPFAM" id="SSF51658">
    <property type="entry name" value="Xylose isomerase-like"/>
    <property type="match status" value="1"/>
</dbReference>
<comment type="caution">
    <text evidence="4">The sequence shown here is derived from an EMBL/GenBank/DDBJ whole genome shotgun (WGS) entry which is preliminary data.</text>
</comment>
<dbReference type="InterPro" id="IPR053398">
    <property type="entry name" value="HPT_OtnI_isomerases"/>
</dbReference>
<dbReference type="NCBIfam" id="TIGR03234">
    <property type="entry name" value="OH-pyruv-isom"/>
    <property type="match status" value="1"/>
</dbReference>
<feature type="domain" description="Xylose isomerase-like TIM barrel" evidence="3">
    <location>
        <begin position="21"/>
        <end position="256"/>
    </location>
</feature>
<dbReference type="PANTHER" id="PTHR43489:SF6">
    <property type="entry name" value="HYDROXYPYRUVATE ISOMERASE-RELATED"/>
    <property type="match status" value="1"/>
</dbReference>
<dbReference type="InterPro" id="IPR050417">
    <property type="entry name" value="Sugar_Epim/Isomerase"/>
</dbReference>
<keyword evidence="1 2" id="KW-0413">Isomerase</keyword>
<comment type="similarity">
    <text evidence="2">Belongs to the hyi family.</text>
</comment>
<dbReference type="Gene3D" id="3.20.20.150">
    <property type="entry name" value="Divalent-metal-dependent TIM barrel enzymes"/>
    <property type="match status" value="1"/>
</dbReference>
<dbReference type="InterPro" id="IPR036237">
    <property type="entry name" value="Xyl_isomerase-like_sf"/>
</dbReference>
<dbReference type="EC" id="5.3.1.22" evidence="4"/>
<evidence type="ECO:0000256" key="1">
    <source>
        <dbReference type="ARBA" id="ARBA00023235"/>
    </source>
</evidence>
<dbReference type="PIRSF" id="PIRSF006241">
    <property type="entry name" value="HyI"/>
    <property type="match status" value="1"/>
</dbReference>
<dbReference type="GO" id="GO:0008903">
    <property type="term" value="F:hydroxypyruvate isomerase activity"/>
    <property type="evidence" value="ECO:0007669"/>
    <property type="project" value="UniProtKB-EC"/>
</dbReference>
<organism evidence="4 5">
    <name type="scientific">Variovorax rhizosphaerae</name>
    <dbReference type="NCBI Taxonomy" id="1836200"/>
    <lineage>
        <taxon>Bacteria</taxon>
        <taxon>Pseudomonadati</taxon>
        <taxon>Pseudomonadota</taxon>
        <taxon>Betaproteobacteria</taxon>
        <taxon>Burkholderiales</taxon>
        <taxon>Comamonadaceae</taxon>
        <taxon>Variovorax</taxon>
    </lineage>
</organism>
<dbReference type="Proteomes" id="UP001385892">
    <property type="component" value="Unassembled WGS sequence"/>
</dbReference>
<dbReference type="InterPro" id="IPR013022">
    <property type="entry name" value="Xyl_isomerase-like_TIM-brl"/>
</dbReference>
<gene>
    <name evidence="4" type="primary">hyi</name>
    <name evidence="4" type="ORF">WKW82_06435</name>
</gene>
<proteinExistence type="inferred from homology"/>